<keyword evidence="1" id="KW-0732">Signal</keyword>
<dbReference type="EMBL" id="JAMGBA010000001">
    <property type="protein sequence ID" value="MCL6697584.1"/>
    <property type="molecule type" value="Genomic_DNA"/>
</dbReference>
<evidence type="ECO:0000313" key="3">
    <source>
        <dbReference type="Proteomes" id="UP001203410"/>
    </source>
</evidence>
<dbReference type="RefSeq" id="WP_249902944.1">
    <property type="nucleotide sequence ID" value="NZ_JAMGBA010000001.1"/>
</dbReference>
<evidence type="ECO:0000256" key="1">
    <source>
        <dbReference type="SAM" id="SignalP"/>
    </source>
</evidence>
<protein>
    <submittedName>
        <fullName evidence="2">Uncharacterized protein</fullName>
    </submittedName>
</protein>
<feature type="chain" id="PRO_5047175012" evidence="1">
    <location>
        <begin position="24"/>
        <end position="300"/>
    </location>
</feature>
<comment type="caution">
    <text evidence="2">The sequence shown here is derived from an EMBL/GenBank/DDBJ whole genome shotgun (WGS) entry which is preliminary data.</text>
</comment>
<organism evidence="2 3">
    <name type="scientific">Sphingomonas caseinilyticus</name>
    <dbReference type="NCBI Taxonomy" id="2908205"/>
    <lineage>
        <taxon>Bacteria</taxon>
        <taxon>Pseudomonadati</taxon>
        <taxon>Pseudomonadota</taxon>
        <taxon>Alphaproteobacteria</taxon>
        <taxon>Sphingomonadales</taxon>
        <taxon>Sphingomonadaceae</taxon>
        <taxon>Sphingomonas</taxon>
    </lineage>
</organism>
<dbReference type="Proteomes" id="UP001203410">
    <property type="component" value="Unassembled WGS sequence"/>
</dbReference>
<sequence>MVRISTFALSLLAASALVEPASAAGPPIAYAKEVGSGFSIFVTNPNGTGTLKLYSGPSKNSLVLDMNPALSGGFNELAVVASRATGFKIIRYSDAGVVQPIQNFDDGCYVDSLDYHPTNGSLLVVRRCNNPQLVELRIWSGGSYGAPIASTDGMNNSYRSARWLGDGSGFLVRYGEVGVGTVIQRRNMSNPSTPSPVWSSTDLGAALNLDTARCAGALDSSCMKFLYGDGADRVHEVRYSDFGMESDTVVIANGWGGRYSPDNSRILHRVRVKNGFTLNVTNPQQETAAKAVYNDADWRP</sequence>
<accession>A0ABT0RRE3</accession>
<feature type="signal peptide" evidence="1">
    <location>
        <begin position="1"/>
        <end position="23"/>
    </location>
</feature>
<evidence type="ECO:0000313" key="2">
    <source>
        <dbReference type="EMBL" id="MCL6697584.1"/>
    </source>
</evidence>
<dbReference type="SUPFAM" id="SSF82171">
    <property type="entry name" value="DPP6 N-terminal domain-like"/>
    <property type="match status" value="1"/>
</dbReference>
<gene>
    <name evidence="2" type="ORF">LZ496_02130</name>
</gene>
<name>A0ABT0RRE3_9SPHN</name>
<reference evidence="2 3" key="1">
    <citation type="submission" date="2022-05" db="EMBL/GenBank/DDBJ databases">
        <authorList>
            <person name="Jo J.-H."/>
            <person name="Im W.-T."/>
        </authorList>
    </citation>
    <scope>NUCLEOTIDE SEQUENCE [LARGE SCALE GENOMIC DNA]</scope>
    <source>
        <strain evidence="2 3">NSE70-1</strain>
    </source>
</reference>
<proteinExistence type="predicted"/>
<keyword evidence="3" id="KW-1185">Reference proteome</keyword>